<dbReference type="AlphaFoldDB" id="A0A0G4Q6J1"/>
<organism evidence="2 3">
    <name type="scientific">Proteus penneri</name>
    <dbReference type="NCBI Taxonomy" id="102862"/>
    <lineage>
        <taxon>Bacteria</taxon>
        <taxon>Pseudomonadati</taxon>
        <taxon>Pseudomonadota</taxon>
        <taxon>Gammaproteobacteria</taxon>
        <taxon>Enterobacterales</taxon>
        <taxon>Morganellaceae</taxon>
        <taxon>Proteus</taxon>
    </lineage>
</organism>
<dbReference type="Pfam" id="PF09306">
    <property type="entry name" value="Phage-scaffold"/>
    <property type="match status" value="1"/>
</dbReference>
<gene>
    <name evidence="2" type="ORF">BN1804_01382</name>
</gene>
<evidence type="ECO:0000313" key="3">
    <source>
        <dbReference type="Proteomes" id="UP000183920"/>
    </source>
</evidence>
<reference evidence="3" key="1">
    <citation type="submission" date="2015-06" db="EMBL/GenBank/DDBJ databases">
        <authorList>
            <person name="Urmite Genomes"/>
        </authorList>
    </citation>
    <scope>NUCLEOTIDE SEQUENCE [LARGE SCALE GENOMIC DNA]</scope>
    <source>
        <strain evidence="3">CSUR P1867</strain>
    </source>
</reference>
<dbReference type="Proteomes" id="UP000183920">
    <property type="component" value="Unassembled WGS sequence"/>
</dbReference>
<dbReference type="RefSeq" id="WP_072063465.1">
    <property type="nucleotide sequence ID" value="NZ_CVRY01000002.1"/>
</dbReference>
<dbReference type="Gene3D" id="4.10.810.10">
    <property type="entry name" value="Virus Scaffolding Protein, Chain A"/>
    <property type="match status" value="1"/>
</dbReference>
<protein>
    <submittedName>
        <fullName evidence="2">Bacteriophage, scaffolding protein</fullName>
    </submittedName>
</protein>
<proteinExistence type="predicted"/>
<accession>A0A0G4Q6J1</accession>
<name>A0A0G4Q6J1_9GAMM</name>
<dbReference type="InterPro" id="IPR027393">
    <property type="entry name" value="Virus_scaffolding_prot_C"/>
</dbReference>
<evidence type="ECO:0000313" key="2">
    <source>
        <dbReference type="EMBL" id="CRL61244.1"/>
    </source>
</evidence>
<dbReference type="InterPro" id="IPR015385">
    <property type="entry name" value="Phage_P22_Gp8_scaffold"/>
</dbReference>
<dbReference type="EMBL" id="CVRY01000002">
    <property type="protein sequence ID" value="CRL61244.1"/>
    <property type="molecule type" value="Genomic_DNA"/>
</dbReference>
<sequence>MSTTTEIQNKSEELILSGDQAAASADGSVIDNANGNAGQEEGFDIVLKDDESTQEGKPNNNAVQAAKRIARKRQKEIEQQVKAIENGELPEHLRVKPELPAMPKLDDYLSDEALGKYDYDTHKANAAFQADLLQWQNKALDARSKAVADQGRKTQEYTQQGQQVASAIKAHYDAAEKLNLPDYQEKEDSALQVLPQGVYEAIAQNFPDKSAAIIYYLGSNPEKAKDLFSKNPVQTTIELTRLADRLTLKPRGSQRSSAPPADEPISGDVTAANVAALQKQMDDAASKGDVQKYRAIKAKLQGIK</sequence>
<feature type="region of interest" description="Disordered" evidence="1">
    <location>
        <begin position="248"/>
        <end position="268"/>
    </location>
</feature>
<evidence type="ECO:0000256" key="1">
    <source>
        <dbReference type="SAM" id="MobiDB-lite"/>
    </source>
</evidence>